<accession>A0A7X5TQD8</accession>
<feature type="compositionally biased region" description="Basic residues" evidence="1">
    <location>
        <begin position="127"/>
        <end position="138"/>
    </location>
</feature>
<protein>
    <submittedName>
        <fullName evidence="2">Uncharacterized protein</fullName>
    </submittedName>
</protein>
<organism evidence="2 3">
    <name type="scientific">Luteibacter yeojuensis</name>
    <dbReference type="NCBI Taxonomy" id="345309"/>
    <lineage>
        <taxon>Bacteria</taxon>
        <taxon>Pseudomonadati</taxon>
        <taxon>Pseudomonadota</taxon>
        <taxon>Gammaproteobacteria</taxon>
        <taxon>Lysobacterales</taxon>
        <taxon>Rhodanobacteraceae</taxon>
        <taxon>Luteibacter</taxon>
    </lineage>
</organism>
<evidence type="ECO:0000256" key="1">
    <source>
        <dbReference type="SAM" id="MobiDB-lite"/>
    </source>
</evidence>
<dbReference type="RefSeq" id="WP_166699154.1">
    <property type="nucleotide sequence ID" value="NZ_JAAQTL010000001.1"/>
</dbReference>
<proteinExistence type="predicted"/>
<feature type="region of interest" description="Disordered" evidence="1">
    <location>
        <begin position="118"/>
        <end position="138"/>
    </location>
</feature>
<sequence length="138" mass="15489">MAAAAPVSLKADDLLARVAPDRADKRAEHDAAKAQRRAEYRKRFPLVASMLDTFRESDARNPGESLGARPVFARNDAGEAWGAERDVGGMVIDGEKLAHLPEFEASWRRFYAKQPDDRKAYNERAQRGIKPHMRGIEE</sequence>
<comment type="caution">
    <text evidence="2">The sequence shown here is derived from an EMBL/GenBank/DDBJ whole genome shotgun (WGS) entry which is preliminary data.</text>
</comment>
<gene>
    <name evidence="2" type="ORF">HBF32_08020</name>
</gene>
<dbReference type="Proteomes" id="UP000518878">
    <property type="component" value="Unassembled WGS sequence"/>
</dbReference>
<keyword evidence="3" id="KW-1185">Reference proteome</keyword>
<dbReference type="EMBL" id="JAAQTL010000001">
    <property type="protein sequence ID" value="NID15407.1"/>
    <property type="molecule type" value="Genomic_DNA"/>
</dbReference>
<reference evidence="2 3" key="1">
    <citation type="journal article" date="2006" name="Int. J. Syst. Evol. Microbiol.">
        <title>Dyella yeojuensis sp. nov., isolated from greenhouse soil in Korea.</title>
        <authorList>
            <person name="Kim B.Y."/>
            <person name="Weon H.Y."/>
            <person name="Lee K.H."/>
            <person name="Seok S.J."/>
            <person name="Kwon S.W."/>
            <person name="Go S.J."/>
            <person name="Stackebrandt E."/>
        </authorList>
    </citation>
    <scope>NUCLEOTIDE SEQUENCE [LARGE SCALE GENOMIC DNA]</scope>
    <source>
        <strain evidence="2 3">DSM 17673</strain>
    </source>
</reference>
<name>A0A7X5TQD8_9GAMM</name>
<evidence type="ECO:0000313" key="3">
    <source>
        <dbReference type="Proteomes" id="UP000518878"/>
    </source>
</evidence>
<dbReference type="AlphaFoldDB" id="A0A7X5TQD8"/>
<evidence type="ECO:0000313" key="2">
    <source>
        <dbReference type="EMBL" id="NID15407.1"/>
    </source>
</evidence>